<gene>
    <name evidence="2" type="ORF">NDU88_001327</name>
</gene>
<keyword evidence="3" id="KW-1185">Reference proteome</keyword>
<organism evidence="2 3">
    <name type="scientific">Pleurodeles waltl</name>
    <name type="common">Iberian ribbed newt</name>
    <dbReference type="NCBI Taxonomy" id="8319"/>
    <lineage>
        <taxon>Eukaryota</taxon>
        <taxon>Metazoa</taxon>
        <taxon>Chordata</taxon>
        <taxon>Craniata</taxon>
        <taxon>Vertebrata</taxon>
        <taxon>Euteleostomi</taxon>
        <taxon>Amphibia</taxon>
        <taxon>Batrachia</taxon>
        <taxon>Caudata</taxon>
        <taxon>Salamandroidea</taxon>
        <taxon>Salamandridae</taxon>
        <taxon>Pleurodelinae</taxon>
        <taxon>Pleurodeles</taxon>
    </lineage>
</organism>
<evidence type="ECO:0000256" key="1">
    <source>
        <dbReference type="SAM" id="MobiDB-lite"/>
    </source>
</evidence>
<sequence length="184" mass="20710">MARTQRPLRSVNLEIRISADFSKETADWRKAFLSFRTQLRCLDVKFGLFELARMWITKNGESRNFYNPADVRAFLERLQDHAQSMETTAQTPQSTWGPPSGTGHPAPASEPELSHTLSKVPDPPQWIAVEKLSLSAKEGLRGPYHDDLPSVSSVNPILKATRAAWRRAHRLLGIHPLLHAQAPL</sequence>
<name>A0AAV7NIN9_PLEWA</name>
<evidence type="ECO:0000313" key="3">
    <source>
        <dbReference type="Proteomes" id="UP001066276"/>
    </source>
</evidence>
<feature type="region of interest" description="Disordered" evidence="1">
    <location>
        <begin position="83"/>
        <end position="120"/>
    </location>
</feature>
<proteinExistence type="predicted"/>
<dbReference type="Gene3D" id="3.30.250.20">
    <property type="entry name" value="L1 transposable element, C-terminal domain"/>
    <property type="match status" value="1"/>
</dbReference>
<feature type="compositionally biased region" description="Polar residues" evidence="1">
    <location>
        <begin position="83"/>
        <end position="97"/>
    </location>
</feature>
<comment type="caution">
    <text evidence="2">The sequence shown here is derived from an EMBL/GenBank/DDBJ whole genome shotgun (WGS) entry which is preliminary data.</text>
</comment>
<dbReference type="Proteomes" id="UP001066276">
    <property type="component" value="Chromosome 8"/>
</dbReference>
<dbReference type="InterPro" id="IPR042566">
    <property type="entry name" value="L1_C"/>
</dbReference>
<dbReference type="EMBL" id="JANPWB010000012">
    <property type="protein sequence ID" value="KAJ1113068.1"/>
    <property type="molecule type" value="Genomic_DNA"/>
</dbReference>
<protein>
    <submittedName>
        <fullName evidence="2">Uncharacterized protein</fullName>
    </submittedName>
</protein>
<reference evidence="2" key="1">
    <citation type="journal article" date="2022" name="bioRxiv">
        <title>Sequencing and chromosome-scale assembly of the giantPleurodeles waltlgenome.</title>
        <authorList>
            <person name="Brown T."/>
            <person name="Elewa A."/>
            <person name="Iarovenko S."/>
            <person name="Subramanian E."/>
            <person name="Araus A.J."/>
            <person name="Petzold A."/>
            <person name="Susuki M."/>
            <person name="Suzuki K.-i.T."/>
            <person name="Hayashi T."/>
            <person name="Toyoda A."/>
            <person name="Oliveira C."/>
            <person name="Osipova E."/>
            <person name="Leigh N.D."/>
            <person name="Simon A."/>
            <person name="Yun M.H."/>
        </authorList>
    </citation>
    <scope>NUCLEOTIDE SEQUENCE</scope>
    <source>
        <strain evidence="2">20211129_DDA</strain>
        <tissue evidence="2">Liver</tissue>
    </source>
</reference>
<dbReference type="AlphaFoldDB" id="A0AAV7NIN9"/>
<evidence type="ECO:0000313" key="2">
    <source>
        <dbReference type="EMBL" id="KAJ1113068.1"/>
    </source>
</evidence>
<accession>A0AAV7NIN9</accession>